<name>A0ABQ2RMJ3_9ACTN</name>
<accession>A0ABQ2RMJ3</accession>
<dbReference type="Proteomes" id="UP000611554">
    <property type="component" value="Unassembled WGS sequence"/>
</dbReference>
<evidence type="ECO:0000313" key="2">
    <source>
        <dbReference type="Proteomes" id="UP000611554"/>
    </source>
</evidence>
<protein>
    <submittedName>
        <fullName evidence="1">Uncharacterized protein</fullName>
    </submittedName>
</protein>
<organism evidence="1 2">
    <name type="scientific">Streptosporangium pseudovulgare</name>
    <dbReference type="NCBI Taxonomy" id="35765"/>
    <lineage>
        <taxon>Bacteria</taxon>
        <taxon>Bacillati</taxon>
        <taxon>Actinomycetota</taxon>
        <taxon>Actinomycetes</taxon>
        <taxon>Streptosporangiales</taxon>
        <taxon>Streptosporangiaceae</taxon>
        <taxon>Streptosporangium</taxon>
    </lineage>
</organism>
<dbReference type="RefSeq" id="WP_189251351.1">
    <property type="nucleotide sequence ID" value="NZ_BMQJ01000044.1"/>
</dbReference>
<reference evidence="2" key="1">
    <citation type="journal article" date="2019" name="Int. J. Syst. Evol. Microbiol.">
        <title>The Global Catalogue of Microorganisms (GCM) 10K type strain sequencing project: providing services to taxonomists for standard genome sequencing and annotation.</title>
        <authorList>
            <consortium name="The Broad Institute Genomics Platform"/>
            <consortium name="The Broad Institute Genome Sequencing Center for Infectious Disease"/>
            <person name="Wu L."/>
            <person name="Ma J."/>
        </authorList>
    </citation>
    <scope>NUCLEOTIDE SEQUENCE [LARGE SCALE GENOMIC DNA]</scope>
    <source>
        <strain evidence="2">JCM 3115</strain>
    </source>
</reference>
<comment type="caution">
    <text evidence="1">The sequence shown here is derived from an EMBL/GenBank/DDBJ whole genome shotgun (WGS) entry which is preliminary data.</text>
</comment>
<evidence type="ECO:0000313" key="1">
    <source>
        <dbReference type="EMBL" id="GGQ35843.1"/>
    </source>
</evidence>
<keyword evidence="2" id="KW-1185">Reference proteome</keyword>
<gene>
    <name evidence="1" type="ORF">GCM10010140_77230</name>
</gene>
<dbReference type="EMBL" id="BMQJ01000044">
    <property type="protein sequence ID" value="GGQ35843.1"/>
    <property type="molecule type" value="Genomic_DNA"/>
</dbReference>
<sequence>MTITPEGVALLDEALDVEAGVRGGVLAALDGRERALPRDLLRKAFAGIEPRPRDPIRAMMREIISCGVRW</sequence>
<proteinExistence type="predicted"/>